<evidence type="ECO:0000256" key="1">
    <source>
        <dbReference type="SAM" id="MobiDB-lite"/>
    </source>
</evidence>
<dbReference type="Gramene" id="AET7Gv20607600.9">
    <property type="protein sequence ID" value="AET7Gv20607600.9"/>
    <property type="gene ID" value="AET7Gv20607600"/>
</dbReference>
<dbReference type="Gramene" id="AET7Gv20607600.7">
    <property type="protein sequence ID" value="AET7Gv20607600.7"/>
    <property type="gene ID" value="AET7Gv20607600"/>
</dbReference>
<dbReference type="EnsemblPlants" id="AET7Gv20607600.7">
    <property type="protein sequence ID" value="AET7Gv20607600.7"/>
    <property type="gene ID" value="AET7Gv20607600"/>
</dbReference>
<keyword evidence="3" id="KW-1185">Reference proteome</keyword>
<protein>
    <submittedName>
        <fullName evidence="2">Uncharacterized protein</fullName>
    </submittedName>
</protein>
<dbReference type="AlphaFoldDB" id="A0A453RK03"/>
<reference evidence="2" key="5">
    <citation type="journal article" date="2021" name="G3 (Bethesda)">
        <title>Aegilops tauschii genome assembly Aet v5.0 features greater sequence contiguity and improved annotation.</title>
        <authorList>
            <person name="Wang L."/>
            <person name="Zhu T."/>
            <person name="Rodriguez J.C."/>
            <person name="Deal K.R."/>
            <person name="Dubcovsky J."/>
            <person name="McGuire P.E."/>
            <person name="Lux T."/>
            <person name="Spannagl M."/>
            <person name="Mayer K.F.X."/>
            <person name="Baldrich P."/>
            <person name="Meyers B.C."/>
            <person name="Huo N."/>
            <person name="Gu Y.Q."/>
            <person name="Zhou H."/>
            <person name="Devos K.M."/>
            <person name="Bennetzen J.L."/>
            <person name="Unver T."/>
            <person name="Budak H."/>
            <person name="Gulick P.J."/>
            <person name="Galiba G."/>
            <person name="Kalapos B."/>
            <person name="Nelson D.R."/>
            <person name="Li P."/>
            <person name="You F.M."/>
            <person name="Luo M.C."/>
            <person name="Dvorak J."/>
        </authorList>
    </citation>
    <scope>NUCLEOTIDE SEQUENCE [LARGE SCALE GENOMIC DNA]</scope>
    <source>
        <strain evidence="2">cv. AL8/78</strain>
    </source>
</reference>
<reference evidence="2" key="4">
    <citation type="submission" date="2019-03" db="UniProtKB">
        <authorList>
            <consortium name="EnsemblPlants"/>
        </authorList>
    </citation>
    <scope>IDENTIFICATION</scope>
</reference>
<accession>A0A453RK03</accession>
<organism evidence="2 3">
    <name type="scientific">Aegilops tauschii subsp. strangulata</name>
    <name type="common">Goatgrass</name>
    <dbReference type="NCBI Taxonomy" id="200361"/>
    <lineage>
        <taxon>Eukaryota</taxon>
        <taxon>Viridiplantae</taxon>
        <taxon>Streptophyta</taxon>
        <taxon>Embryophyta</taxon>
        <taxon>Tracheophyta</taxon>
        <taxon>Spermatophyta</taxon>
        <taxon>Magnoliopsida</taxon>
        <taxon>Liliopsida</taxon>
        <taxon>Poales</taxon>
        <taxon>Poaceae</taxon>
        <taxon>BOP clade</taxon>
        <taxon>Pooideae</taxon>
        <taxon>Triticodae</taxon>
        <taxon>Triticeae</taxon>
        <taxon>Triticinae</taxon>
        <taxon>Aegilops</taxon>
    </lineage>
</organism>
<name>A0A453RK03_AEGTS</name>
<reference evidence="3" key="2">
    <citation type="journal article" date="2017" name="Nat. Plants">
        <title>The Aegilops tauschii genome reveals multiple impacts of transposons.</title>
        <authorList>
            <person name="Zhao G."/>
            <person name="Zou C."/>
            <person name="Li K."/>
            <person name="Wang K."/>
            <person name="Li T."/>
            <person name="Gao L."/>
            <person name="Zhang X."/>
            <person name="Wang H."/>
            <person name="Yang Z."/>
            <person name="Liu X."/>
            <person name="Jiang W."/>
            <person name="Mao L."/>
            <person name="Kong X."/>
            <person name="Jiao Y."/>
            <person name="Jia J."/>
        </authorList>
    </citation>
    <scope>NUCLEOTIDE SEQUENCE [LARGE SCALE GENOMIC DNA]</scope>
    <source>
        <strain evidence="3">cv. AL8/78</strain>
    </source>
</reference>
<proteinExistence type="predicted"/>
<dbReference type="EnsemblPlants" id="AET7Gv20607600.9">
    <property type="protein sequence ID" value="AET7Gv20607600.9"/>
    <property type="gene ID" value="AET7Gv20607600"/>
</dbReference>
<feature type="region of interest" description="Disordered" evidence="1">
    <location>
        <begin position="87"/>
        <end position="116"/>
    </location>
</feature>
<feature type="region of interest" description="Disordered" evidence="1">
    <location>
        <begin position="1"/>
        <end position="29"/>
    </location>
</feature>
<reference evidence="3" key="1">
    <citation type="journal article" date="2014" name="Science">
        <title>Ancient hybridizations among the ancestral genomes of bread wheat.</title>
        <authorList>
            <consortium name="International Wheat Genome Sequencing Consortium,"/>
            <person name="Marcussen T."/>
            <person name="Sandve S.R."/>
            <person name="Heier L."/>
            <person name="Spannagl M."/>
            <person name="Pfeifer M."/>
            <person name="Jakobsen K.S."/>
            <person name="Wulff B.B."/>
            <person name="Steuernagel B."/>
            <person name="Mayer K.F."/>
            <person name="Olsen O.A."/>
        </authorList>
    </citation>
    <scope>NUCLEOTIDE SEQUENCE [LARGE SCALE GENOMIC DNA]</scope>
    <source>
        <strain evidence="3">cv. AL8/78</strain>
    </source>
</reference>
<reference evidence="2" key="3">
    <citation type="journal article" date="2017" name="Nature">
        <title>Genome sequence of the progenitor of the wheat D genome Aegilops tauschii.</title>
        <authorList>
            <person name="Luo M.C."/>
            <person name="Gu Y.Q."/>
            <person name="Puiu D."/>
            <person name="Wang H."/>
            <person name="Twardziok S.O."/>
            <person name="Deal K.R."/>
            <person name="Huo N."/>
            <person name="Zhu T."/>
            <person name="Wang L."/>
            <person name="Wang Y."/>
            <person name="McGuire P.E."/>
            <person name="Liu S."/>
            <person name="Long H."/>
            <person name="Ramasamy R.K."/>
            <person name="Rodriguez J.C."/>
            <person name="Van S.L."/>
            <person name="Yuan L."/>
            <person name="Wang Z."/>
            <person name="Xia Z."/>
            <person name="Xiao L."/>
            <person name="Anderson O.D."/>
            <person name="Ouyang S."/>
            <person name="Liang Y."/>
            <person name="Zimin A.V."/>
            <person name="Pertea G."/>
            <person name="Qi P."/>
            <person name="Bennetzen J.L."/>
            <person name="Dai X."/>
            <person name="Dawson M.W."/>
            <person name="Muller H.G."/>
            <person name="Kugler K."/>
            <person name="Rivarola-Duarte L."/>
            <person name="Spannagl M."/>
            <person name="Mayer K.F.X."/>
            <person name="Lu F.H."/>
            <person name="Bevan M.W."/>
            <person name="Leroy P."/>
            <person name="Li P."/>
            <person name="You F.M."/>
            <person name="Sun Q."/>
            <person name="Liu Z."/>
            <person name="Lyons E."/>
            <person name="Wicker T."/>
            <person name="Salzberg S.L."/>
            <person name="Devos K.M."/>
            <person name="Dvorak J."/>
        </authorList>
    </citation>
    <scope>NUCLEOTIDE SEQUENCE [LARGE SCALE GENOMIC DNA]</scope>
    <source>
        <strain evidence="2">cv. AL8/78</strain>
    </source>
</reference>
<sequence>PGAAASAEGSSMLPHAAEASPDPPLPAHPLRHAQWKRLATTVLARAPPPHPRPLFVDGRPSSASTPCGVGPMCWDWTSMASAPDGTSTATCSSRPHSCRRSSRTAYHAPRRHGEQKQQALIDDRLLHIYGRPDRRRHMATWRALQEAIVLRSSTRSHCN</sequence>
<evidence type="ECO:0000313" key="2">
    <source>
        <dbReference type="EnsemblPlants" id="AET7Gv20607600.9"/>
    </source>
</evidence>
<dbReference type="Proteomes" id="UP000015105">
    <property type="component" value="Chromosome 7D"/>
</dbReference>
<evidence type="ECO:0000313" key="3">
    <source>
        <dbReference type="Proteomes" id="UP000015105"/>
    </source>
</evidence>